<name>A0ABY2XC90_9RHOB</name>
<protein>
    <submittedName>
        <fullName evidence="2">DUF4112 domain-containing protein</fullName>
    </submittedName>
</protein>
<comment type="caution">
    <text evidence="2">The sequence shown here is derived from an EMBL/GenBank/DDBJ whole genome shotgun (WGS) entry which is preliminary data.</text>
</comment>
<dbReference type="Proteomes" id="UP001191082">
    <property type="component" value="Unassembled WGS sequence"/>
</dbReference>
<dbReference type="PANTHER" id="PTHR35519">
    <property type="entry name" value="MEMBRANE PROTEINS"/>
    <property type="match status" value="1"/>
</dbReference>
<evidence type="ECO:0000256" key="1">
    <source>
        <dbReference type="SAM" id="MobiDB-lite"/>
    </source>
</evidence>
<reference evidence="2 3" key="1">
    <citation type="submission" date="2019-05" db="EMBL/GenBank/DDBJ databases">
        <title>Marivita sp. nov. isolated from sea sediment.</title>
        <authorList>
            <person name="Kim W."/>
        </authorList>
    </citation>
    <scope>NUCLEOTIDE SEQUENCE [LARGE SCALE GENOMIC DNA]</scope>
    <source>
        <strain evidence="2 3">CAU 1492</strain>
    </source>
</reference>
<accession>A0ABY2XC90</accession>
<feature type="region of interest" description="Disordered" evidence="1">
    <location>
        <begin position="1"/>
        <end position="25"/>
    </location>
</feature>
<proteinExistence type="predicted"/>
<keyword evidence="3" id="KW-1185">Reference proteome</keyword>
<dbReference type="PANTHER" id="PTHR35519:SF2">
    <property type="entry name" value="PH DOMAIN PROTEIN"/>
    <property type="match status" value="1"/>
</dbReference>
<evidence type="ECO:0000313" key="3">
    <source>
        <dbReference type="Proteomes" id="UP001191082"/>
    </source>
</evidence>
<dbReference type="RefSeq" id="WP_138864108.1">
    <property type="nucleotide sequence ID" value="NZ_VCPC01000002.1"/>
</dbReference>
<sequence>MAETYTHTRPHSRPGARSAPQPTRASELDRLEKLAHNMDTLFRIPLTSIRVGLDSLLGLLPGVGDTAALAPAAYIVYRAHQMGAPRSLLGRMGVNVGIDWLVGSIPLVGDIFDVGFKANRRNVALLRRHFDRSEV</sequence>
<organism evidence="2 3">
    <name type="scientific">Arenibacterium halophilum</name>
    <dbReference type="NCBI Taxonomy" id="2583821"/>
    <lineage>
        <taxon>Bacteria</taxon>
        <taxon>Pseudomonadati</taxon>
        <taxon>Pseudomonadota</taxon>
        <taxon>Alphaproteobacteria</taxon>
        <taxon>Rhodobacterales</taxon>
        <taxon>Paracoccaceae</taxon>
        <taxon>Arenibacterium</taxon>
    </lineage>
</organism>
<dbReference type="InterPro" id="IPR025187">
    <property type="entry name" value="DUF4112"/>
</dbReference>
<dbReference type="EMBL" id="VCPC01000002">
    <property type="protein sequence ID" value="TMV13554.1"/>
    <property type="molecule type" value="Genomic_DNA"/>
</dbReference>
<gene>
    <name evidence="2" type="ORF">FGK64_12525</name>
</gene>
<evidence type="ECO:0000313" key="2">
    <source>
        <dbReference type="EMBL" id="TMV13554.1"/>
    </source>
</evidence>
<dbReference type="Pfam" id="PF13430">
    <property type="entry name" value="DUF4112"/>
    <property type="match status" value="1"/>
</dbReference>